<evidence type="ECO:0000313" key="15">
    <source>
        <dbReference type="WBParaSite" id="Gr19_v10_g14447.t2"/>
    </source>
</evidence>
<proteinExistence type="predicted"/>
<name>A0A914H5T7_GLORO</name>
<comment type="subcellular location">
    <subcellularLocation>
        <location evidence="3">Membrane</location>
        <topology evidence="3">Multi-pass membrane protein</topology>
    </subcellularLocation>
</comment>
<evidence type="ECO:0000256" key="12">
    <source>
        <dbReference type="ARBA" id="ARBA00023239"/>
    </source>
</evidence>
<evidence type="ECO:0000313" key="14">
    <source>
        <dbReference type="Proteomes" id="UP000887572"/>
    </source>
</evidence>
<dbReference type="Pfam" id="PF00211">
    <property type="entry name" value="Guanylate_cyc"/>
    <property type="match status" value="1"/>
</dbReference>
<keyword evidence="9" id="KW-0460">Magnesium</keyword>
<dbReference type="AlphaFoldDB" id="A0A914H5T7"/>
<dbReference type="Gene3D" id="3.30.70.1230">
    <property type="entry name" value="Nucleotide cyclase"/>
    <property type="match status" value="1"/>
</dbReference>
<dbReference type="InterPro" id="IPR029787">
    <property type="entry name" value="Nucleotide_cyclase"/>
</dbReference>
<evidence type="ECO:0000256" key="11">
    <source>
        <dbReference type="ARBA" id="ARBA00023136"/>
    </source>
</evidence>
<keyword evidence="12" id="KW-0456">Lyase</keyword>
<dbReference type="PANTHER" id="PTHR45627">
    <property type="entry name" value="ADENYLATE CYCLASE TYPE 1"/>
    <property type="match status" value="1"/>
</dbReference>
<dbReference type="EC" id="4.6.1.1" evidence="4"/>
<keyword evidence="5" id="KW-0812">Transmembrane</keyword>
<dbReference type="PROSITE" id="PS50125">
    <property type="entry name" value="GUANYLATE_CYCLASE_2"/>
    <property type="match status" value="1"/>
</dbReference>
<evidence type="ECO:0000259" key="13">
    <source>
        <dbReference type="PROSITE" id="PS50125"/>
    </source>
</evidence>
<evidence type="ECO:0000256" key="1">
    <source>
        <dbReference type="ARBA" id="ARBA00001436"/>
    </source>
</evidence>
<comment type="catalytic activity">
    <reaction evidence="1">
        <text>GTP = 3',5'-cyclic GMP + diphosphate</text>
        <dbReference type="Rhea" id="RHEA:13665"/>
        <dbReference type="ChEBI" id="CHEBI:33019"/>
        <dbReference type="ChEBI" id="CHEBI:37565"/>
        <dbReference type="ChEBI" id="CHEBI:57746"/>
        <dbReference type="EC" id="4.6.1.2"/>
    </reaction>
</comment>
<protein>
    <recommendedName>
        <fullName evidence="4">adenylate cyclase</fullName>
        <ecNumber evidence="4">4.6.1.1</ecNumber>
    </recommendedName>
</protein>
<evidence type="ECO:0000256" key="5">
    <source>
        <dbReference type="ARBA" id="ARBA00022692"/>
    </source>
</evidence>
<dbReference type="GO" id="GO:0005886">
    <property type="term" value="C:plasma membrane"/>
    <property type="evidence" value="ECO:0007669"/>
    <property type="project" value="TreeGrafter"/>
</dbReference>
<dbReference type="GO" id="GO:0005524">
    <property type="term" value="F:ATP binding"/>
    <property type="evidence" value="ECO:0007669"/>
    <property type="project" value="UniProtKB-KW"/>
</dbReference>
<comment type="catalytic activity">
    <reaction evidence="2">
        <text>ATP = 3',5'-cyclic AMP + diphosphate</text>
        <dbReference type="Rhea" id="RHEA:15389"/>
        <dbReference type="ChEBI" id="CHEBI:30616"/>
        <dbReference type="ChEBI" id="CHEBI:33019"/>
        <dbReference type="ChEBI" id="CHEBI:58165"/>
        <dbReference type="EC" id="4.6.1.1"/>
    </reaction>
</comment>
<dbReference type="WBParaSite" id="Gr19_v10_g14447.t2">
    <property type="protein sequence ID" value="Gr19_v10_g14447.t2"/>
    <property type="gene ID" value="Gr19_v10_g14447"/>
</dbReference>
<keyword evidence="10" id="KW-1133">Transmembrane helix</keyword>
<dbReference type="InterPro" id="IPR001054">
    <property type="entry name" value="A/G_cyclase"/>
</dbReference>
<reference evidence="15" key="1">
    <citation type="submission" date="2022-11" db="UniProtKB">
        <authorList>
            <consortium name="WormBaseParasite"/>
        </authorList>
    </citation>
    <scope>IDENTIFICATION</scope>
</reference>
<dbReference type="PANTHER" id="PTHR45627:SF16">
    <property type="entry name" value="ADENYLATE CYCLASE"/>
    <property type="match status" value="1"/>
</dbReference>
<feature type="domain" description="Guanylate cyclase" evidence="13">
    <location>
        <begin position="73"/>
        <end position="159"/>
    </location>
</feature>
<dbReference type="GO" id="GO:0004016">
    <property type="term" value="F:adenylate cyclase activity"/>
    <property type="evidence" value="ECO:0007669"/>
    <property type="project" value="UniProtKB-EC"/>
</dbReference>
<sequence>MMDDQCAERIEHVAVDVDSEDQEGAQMDAQQQQAATGQQKCMTNKRLGAALRGDRVTLRDKYQKSPSSNALRRSKTIATTYMAASGLTGSSTGNSHVVAVVNFALALFGGPEELNENSSGNFNLHIGRDVGPVVVGVIGTEKPHYDIWGNMVNVARRICTRQGFRDQFSAKASTRVPWRNHRQGKGLTTTFLLRQRKGAARLRGGDGPAQFRR</sequence>
<dbReference type="GO" id="GO:0004383">
    <property type="term" value="F:guanylate cyclase activity"/>
    <property type="evidence" value="ECO:0007669"/>
    <property type="project" value="UniProtKB-EC"/>
</dbReference>
<evidence type="ECO:0000256" key="9">
    <source>
        <dbReference type="ARBA" id="ARBA00022842"/>
    </source>
</evidence>
<keyword evidence="8" id="KW-0067">ATP-binding</keyword>
<evidence type="ECO:0000256" key="6">
    <source>
        <dbReference type="ARBA" id="ARBA00022723"/>
    </source>
</evidence>
<keyword evidence="14" id="KW-1185">Reference proteome</keyword>
<dbReference type="GO" id="GO:0007189">
    <property type="term" value="P:adenylate cyclase-activating G protein-coupled receptor signaling pathway"/>
    <property type="evidence" value="ECO:0007669"/>
    <property type="project" value="TreeGrafter"/>
</dbReference>
<evidence type="ECO:0000256" key="7">
    <source>
        <dbReference type="ARBA" id="ARBA00022741"/>
    </source>
</evidence>
<evidence type="ECO:0000256" key="8">
    <source>
        <dbReference type="ARBA" id="ARBA00022840"/>
    </source>
</evidence>
<evidence type="ECO:0000256" key="2">
    <source>
        <dbReference type="ARBA" id="ARBA00001593"/>
    </source>
</evidence>
<keyword evidence="7" id="KW-0547">Nucleotide-binding</keyword>
<organism evidence="14 15">
    <name type="scientific">Globodera rostochiensis</name>
    <name type="common">Golden nematode worm</name>
    <name type="synonym">Heterodera rostochiensis</name>
    <dbReference type="NCBI Taxonomy" id="31243"/>
    <lineage>
        <taxon>Eukaryota</taxon>
        <taxon>Metazoa</taxon>
        <taxon>Ecdysozoa</taxon>
        <taxon>Nematoda</taxon>
        <taxon>Chromadorea</taxon>
        <taxon>Rhabditida</taxon>
        <taxon>Tylenchina</taxon>
        <taxon>Tylenchomorpha</taxon>
        <taxon>Tylenchoidea</taxon>
        <taxon>Heteroderidae</taxon>
        <taxon>Heteroderinae</taxon>
        <taxon>Globodera</taxon>
    </lineage>
</organism>
<dbReference type="GO" id="GO:0046872">
    <property type="term" value="F:metal ion binding"/>
    <property type="evidence" value="ECO:0007669"/>
    <property type="project" value="UniProtKB-KW"/>
</dbReference>
<keyword evidence="11" id="KW-0472">Membrane</keyword>
<keyword evidence="6" id="KW-0479">Metal-binding</keyword>
<dbReference type="Proteomes" id="UP000887572">
    <property type="component" value="Unplaced"/>
</dbReference>
<evidence type="ECO:0000256" key="4">
    <source>
        <dbReference type="ARBA" id="ARBA00012201"/>
    </source>
</evidence>
<accession>A0A914H5T7</accession>
<dbReference type="GO" id="GO:0035556">
    <property type="term" value="P:intracellular signal transduction"/>
    <property type="evidence" value="ECO:0007669"/>
    <property type="project" value="InterPro"/>
</dbReference>
<evidence type="ECO:0000256" key="10">
    <source>
        <dbReference type="ARBA" id="ARBA00022989"/>
    </source>
</evidence>
<evidence type="ECO:0000256" key="3">
    <source>
        <dbReference type="ARBA" id="ARBA00004141"/>
    </source>
</evidence>
<dbReference type="SUPFAM" id="SSF55073">
    <property type="entry name" value="Nucleotide cyclase"/>
    <property type="match status" value="1"/>
</dbReference>